<organism evidence="1 2">
    <name type="scientific">Rubroshorea leprosula</name>
    <dbReference type="NCBI Taxonomy" id="152421"/>
    <lineage>
        <taxon>Eukaryota</taxon>
        <taxon>Viridiplantae</taxon>
        <taxon>Streptophyta</taxon>
        <taxon>Embryophyta</taxon>
        <taxon>Tracheophyta</taxon>
        <taxon>Spermatophyta</taxon>
        <taxon>Magnoliopsida</taxon>
        <taxon>eudicotyledons</taxon>
        <taxon>Gunneridae</taxon>
        <taxon>Pentapetalae</taxon>
        <taxon>rosids</taxon>
        <taxon>malvids</taxon>
        <taxon>Malvales</taxon>
        <taxon>Dipterocarpaceae</taxon>
        <taxon>Rubroshorea</taxon>
    </lineage>
</organism>
<reference evidence="1 2" key="1">
    <citation type="journal article" date="2021" name="Commun. Biol.">
        <title>The genome of Shorea leprosula (Dipterocarpaceae) highlights the ecological relevance of drought in aseasonal tropical rainforests.</title>
        <authorList>
            <person name="Ng K.K.S."/>
            <person name="Kobayashi M.J."/>
            <person name="Fawcett J.A."/>
            <person name="Hatakeyama M."/>
            <person name="Paape T."/>
            <person name="Ng C.H."/>
            <person name="Ang C.C."/>
            <person name="Tnah L.H."/>
            <person name="Lee C.T."/>
            <person name="Nishiyama T."/>
            <person name="Sese J."/>
            <person name="O'Brien M.J."/>
            <person name="Copetti D."/>
            <person name="Mohd Noor M.I."/>
            <person name="Ong R.C."/>
            <person name="Putra M."/>
            <person name="Sireger I.Z."/>
            <person name="Indrioko S."/>
            <person name="Kosugi Y."/>
            <person name="Izuno A."/>
            <person name="Isagi Y."/>
            <person name="Lee S.L."/>
            <person name="Shimizu K.K."/>
        </authorList>
    </citation>
    <scope>NUCLEOTIDE SEQUENCE [LARGE SCALE GENOMIC DNA]</scope>
    <source>
        <strain evidence="1">214</strain>
    </source>
</reference>
<dbReference type="Proteomes" id="UP001054252">
    <property type="component" value="Unassembled WGS sequence"/>
</dbReference>
<comment type="caution">
    <text evidence="1">The sequence shown here is derived from an EMBL/GenBank/DDBJ whole genome shotgun (WGS) entry which is preliminary data.</text>
</comment>
<evidence type="ECO:0000313" key="1">
    <source>
        <dbReference type="EMBL" id="GKV01909.1"/>
    </source>
</evidence>
<name>A0AAV5IPU0_9ROSI</name>
<dbReference type="AlphaFoldDB" id="A0AAV5IPU0"/>
<gene>
    <name evidence="1" type="ORF">SLEP1_g14421</name>
</gene>
<accession>A0AAV5IPU0</accession>
<protein>
    <submittedName>
        <fullName evidence="1">Uncharacterized protein</fullName>
    </submittedName>
</protein>
<proteinExistence type="predicted"/>
<dbReference type="EMBL" id="BPVZ01000018">
    <property type="protein sequence ID" value="GKV01909.1"/>
    <property type="molecule type" value="Genomic_DNA"/>
</dbReference>
<evidence type="ECO:0000313" key="2">
    <source>
        <dbReference type="Proteomes" id="UP001054252"/>
    </source>
</evidence>
<keyword evidence="2" id="KW-1185">Reference proteome</keyword>
<sequence length="66" mass="8014">MGELYRKWKHNLHKEYEKYSTDEERMRNIPEGLTETTWAEMIKIFSDPKFKGKSDKNSECRAELKM</sequence>